<reference evidence="1 2" key="1">
    <citation type="submission" date="2023-08" db="EMBL/GenBank/DDBJ databases">
        <authorList>
            <person name="Girao M."/>
            <person name="Carvalho M.F."/>
        </authorList>
    </citation>
    <scope>NUCLEOTIDE SEQUENCE [LARGE SCALE GENOMIC DNA]</scope>
    <source>
        <strain evidence="1 2">CT-R113</strain>
    </source>
</reference>
<keyword evidence="2" id="KW-1185">Reference proteome</keyword>
<organism evidence="1 2">
    <name type="scientific">Nocardiopsis codii</name>
    <dbReference type="NCBI Taxonomy" id="3065942"/>
    <lineage>
        <taxon>Bacteria</taxon>
        <taxon>Bacillati</taxon>
        <taxon>Actinomycetota</taxon>
        <taxon>Actinomycetes</taxon>
        <taxon>Streptosporangiales</taxon>
        <taxon>Nocardiopsidaceae</taxon>
        <taxon>Nocardiopsis</taxon>
    </lineage>
</organism>
<name>A0ABU7KI27_9ACTN</name>
<dbReference type="RefSeq" id="WP_330095336.1">
    <property type="nucleotide sequence ID" value="NZ_JAUZMY010000055.1"/>
</dbReference>
<dbReference type="EMBL" id="JAUZMY010000055">
    <property type="protein sequence ID" value="MEE2041579.1"/>
    <property type="molecule type" value="Genomic_DNA"/>
</dbReference>
<gene>
    <name evidence="1" type="ORF">Q8791_30595</name>
</gene>
<evidence type="ECO:0000313" key="1">
    <source>
        <dbReference type="EMBL" id="MEE2041579.1"/>
    </source>
</evidence>
<accession>A0ABU7KI27</accession>
<evidence type="ECO:0000313" key="2">
    <source>
        <dbReference type="Proteomes" id="UP001356095"/>
    </source>
</evidence>
<dbReference type="Proteomes" id="UP001356095">
    <property type="component" value="Unassembled WGS sequence"/>
</dbReference>
<comment type="caution">
    <text evidence="1">The sequence shown here is derived from an EMBL/GenBank/DDBJ whole genome shotgun (WGS) entry which is preliminary data.</text>
</comment>
<protein>
    <submittedName>
        <fullName evidence="1">Uncharacterized protein</fullName>
    </submittedName>
</protein>
<sequence length="40" mass="4457">MSDRFRGLRTGRTAPLIGSIPADVVRYAAGWRCGPRLRAR</sequence>
<proteinExistence type="predicted"/>